<evidence type="ECO:0000256" key="1">
    <source>
        <dbReference type="SAM" id="MobiDB-lite"/>
    </source>
</evidence>
<accession>A0A4Y2W7P1</accession>
<dbReference type="AlphaFoldDB" id="A0A4Y2W7P1"/>
<sequence>MLCNDPGYQILLGDEIIASVIYEQDPFDDEQDPRDDEQDPCDDEQAGSDLAFELLSAKKPACDFFSQFVLTVLRSSIFFSPCRSTDFNRMFVRPWEQDPCDNEQDPCGDEKEPSDNDRAEKGPISEEAHACIGYEGLNNKN</sequence>
<reference evidence="2 3" key="1">
    <citation type="journal article" date="2019" name="Sci. Rep.">
        <title>Orb-weaving spider Araneus ventricosus genome elucidates the spidroin gene catalogue.</title>
        <authorList>
            <person name="Kono N."/>
            <person name="Nakamura H."/>
            <person name="Ohtoshi R."/>
            <person name="Moran D.A.P."/>
            <person name="Shinohara A."/>
            <person name="Yoshida Y."/>
            <person name="Fujiwara M."/>
            <person name="Mori M."/>
            <person name="Tomita M."/>
            <person name="Arakawa K."/>
        </authorList>
    </citation>
    <scope>NUCLEOTIDE SEQUENCE [LARGE SCALE GENOMIC DNA]</scope>
</reference>
<name>A0A4Y2W7P1_ARAVE</name>
<feature type="compositionally biased region" description="Acidic residues" evidence="1">
    <location>
        <begin position="25"/>
        <end position="46"/>
    </location>
</feature>
<feature type="compositionally biased region" description="Acidic residues" evidence="1">
    <location>
        <begin position="98"/>
        <end position="107"/>
    </location>
</feature>
<proteinExistence type="predicted"/>
<gene>
    <name evidence="2" type="ORF">AVEN_144962_1</name>
</gene>
<keyword evidence="3" id="KW-1185">Reference proteome</keyword>
<comment type="caution">
    <text evidence="2">The sequence shown here is derived from an EMBL/GenBank/DDBJ whole genome shotgun (WGS) entry which is preliminary data.</text>
</comment>
<protein>
    <submittedName>
        <fullName evidence="2">Uncharacterized protein</fullName>
    </submittedName>
</protein>
<dbReference type="Proteomes" id="UP000499080">
    <property type="component" value="Unassembled WGS sequence"/>
</dbReference>
<feature type="region of interest" description="Disordered" evidence="1">
    <location>
        <begin position="98"/>
        <end position="127"/>
    </location>
</feature>
<evidence type="ECO:0000313" key="2">
    <source>
        <dbReference type="EMBL" id="GBO32538.1"/>
    </source>
</evidence>
<organism evidence="2 3">
    <name type="scientific">Araneus ventricosus</name>
    <name type="common">Orbweaver spider</name>
    <name type="synonym">Epeira ventricosa</name>
    <dbReference type="NCBI Taxonomy" id="182803"/>
    <lineage>
        <taxon>Eukaryota</taxon>
        <taxon>Metazoa</taxon>
        <taxon>Ecdysozoa</taxon>
        <taxon>Arthropoda</taxon>
        <taxon>Chelicerata</taxon>
        <taxon>Arachnida</taxon>
        <taxon>Araneae</taxon>
        <taxon>Araneomorphae</taxon>
        <taxon>Entelegynae</taxon>
        <taxon>Araneoidea</taxon>
        <taxon>Araneidae</taxon>
        <taxon>Araneus</taxon>
    </lineage>
</organism>
<dbReference type="EMBL" id="BGPR01056017">
    <property type="protein sequence ID" value="GBO32538.1"/>
    <property type="molecule type" value="Genomic_DNA"/>
</dbReference>
<feature type="region of interest" description="Disordered" evidence="1">
    <location>
        <begin position="25"/>
        <end position="47"/>
    </location>
</feature>
<evidence type="ECO:0000313" key="3">
    <source>
        <dbReference type="Proteomes" id="UP000499080"/>
    </source>
</evidence>
<feature type="compositionally biased region" description="Basic and acidic residues" evidence="1">
    <location>
        <begin position="108"/>
        <end position="127"/>
    </location>
</feature>